<dbReference type="EMBL" id="JAEHOE010000001">
    <property type="protein sequence ID" value="KAG2502255.1"/>
    <property type="molecule type" value="Genomic_DNA"/>
</dbReference>
<name>A0A836C6U2_9CHLO</name>
<protein>
    <recommendedName>
        <fullName evidence="5">RAP domain-containing protein</fullName>
    </recommendedName>
</protein>
<dbReference type="AlphaFoldDB" id="A0A836C6U2"/>
<evidence type="ECO:0000256" key="1">
    <source>
        <dbReference type="SAM" id="MobiDB-lite"/>
    </source>
</evidence>
<keyword evidence="2" id="KW-0732">Signal</keyword>
<dbReference type="OrthoDB" id="550277at2759"/>
<evidence type="ECO:0000256" key="2">
    <source>
        <dbReference type="SAM" id="SignalP"/>
    </source>
</evidence>
<feature type="compositionally biased region" description="Gly residues" evidence="1">
    <location>
        <begin position="451"/>
        <end position="461"/>
    </location>
</feature>
<organism evidence="3 4">
    <name type="scientific">Edaphochlamys debaryana</name>
    <dbReference type="NCBI Taxonomy" id="47281"/>
    <lineage>
        <taxon>Eukaryota</taxon>
        <taxon>Viridiplantae</taxon>
        <taxon>Chlorophyta</taxon>
        <taxon>core chlorophytes</taxon>
        <taxon>Chlorophyceae</taxon>
        <taxon>CS clade</taxon>
        <taxon>Chlamydomonadales</taxon>
        <taxon>Chlamydomonadales incertae sedis</taxon>
        <taxon>Edaphochlamys</taxon>
    </lineage>
</organism>
<feature type="signal peptide" evidence="2">
    <location>
        <begin position="1"/>
        <end position="22"/>
    </location>
</feature>
<feature type="compositionally biased region" description="Low complexity" evidence="1">
    <location>
        <begin position="462"/>
        <end position="483"/>
    </location>
</feature>
<evidence type="ECO:0000313" key="3">
    <source>
        <dbReference type="EMBL" id="KAG2502255.1"/>
    </source>
</evidence>
<reference evidence="3" key="1">
    <citation type="journal article" date="2020" name="bioRxiv">
        <title>Comparative genomics of Chlamydomonas.</title>
        <authorList>
            <person name="Craig R.J."/>
            <person name="Hasan A.R."/>
            <person name="Ness R.W."/>
            <person name="Keightley P.D."/>
        </authorList>
    </citation>
    <scope>NUCLEOTIDE SEQUENCE</scope>
    <source>
        <strain evidence="3">CCAP 11/70</strain>
    </source>
</reference>
<proteinExistence type="predicted"/>
<evidence type="ECO:0008006" key="5">
    <source>
        <dbReference type="Google" id="ProtNLM"/>
    </source>
</evidence>
<keyword evidence="4" id="KW-1185">Reference proteome</keyword>
<feature type="region of interest" description="Disordered" evidence="1">
    <location>
        <begin position="25"/>
        <end position="59"/>
    </location>
</feature>
<feature type="chain" id="PRO_5032522578" description="RAP domain-containing protein" evidence="2">
    <location>
        <begin position="23"/>
        <end position="591"/>
    </location>
</feature>
<accession>A0A836C6U2</accession>
<feature type="region of interest" description="Disordered" evidence="1">
    <location>
        <begin position="447"/>
        <end position="483"/>
    </location>
</feature>
<dbReference type="Proteomes" id="UP000612055">
    <property type="component" value="Unassembled WGS sequence"/>
</dbReference>
<evidence type="ECO:0000313" key="4">
    <source>
        <dbReference type="Proteomes" id="UP000612055"/>
    </source>
</evidence>
<gene>
    <name evidence="3" type="ORF">HYH03_000741</name>
</gene>
<feature type="region of interest" description="Disordered" evidence="1">
    <location>
        <begin position="370"/>
        <end position="408"/>
    </location>
</feature>
<comment type="caution">
    <text evidence="3">The sequence shown here is derived from an EMBL/GenBank/DDBJ whole genome shotgun (WGS) entry which is preliminary data.</text>
</comment>
<sequence>MLSAREVAALVAALVDLDAAAAAAVPSPRPTRPGAGLQASATTAVAPSSGGSGGRDDQVPALGAQQLEHPAMQQRLRQLLLQSGGGSGGGLTGDEAAGLVLGLVASGAELQLDQLAALARQAGRGAGGGGKERGIGGTEGACALHERSSLSPGGWVQLVRSVAAYCERLTGEATEALGLLESYQQGLVATLAAGLAAEAAAGRLRPHELTDAAALVASVSRSLAQGRADTRDLTSALYAVATFGAPDSGDTRALFAAAAEHLAPRLGGLSVANLSRLAWSYAVAGACGLLPGRSAGAGAGSQSSSGAMVRVADFLRALSSALQLRVGEVVSSRETRGMLLHALRIWSALAPHLAPPPLVAAVLGRARGSGGRTGATGAGATAGASGGRGAPSDNAGARGGRGGRGQTVRVSKLQADVFAALQQQGLRPSMEARVGMWSVDMVASWPPARGRTGGGGDGGGSVPAPASAGQDEAPAQGQVGEGAAPPAAALEVRVAVEVDGPTHFTTSAPPQRLGTTRARDACLEAQGLALVCLGYRECEALRERQGGRWGGALRRLVEEAAMGKAAWAEEVEAEKPVVAGRKRARRKRSQE</sequence>